<dbReference type="InterPro" id="IPR015943">
    <property type="entry name" value="WD40/YVTN_repeat-like_dom_sf"/>
</dbReference>
<dbReference type="InterPro" id="IPR001680">
    <property type="entry name" value="WD40_rpt"/>
</dbReference>
<dbReference type="EMBL" id="GG745344">
    <property type="protein sequence ID" value="KNE64409.1"/>
    <property type="molecule type" value="Genomic_DNA"/>
</dbReference>
<feature type="compositionally biased region" description="Acidic residues" evidence="2">
    <location>
        <begin position="338"/>
        <end position="350"/>
    </location>
</feature>
<feature type="region of interest" description="Disordered" evidence="2">
    <location>
        <begin position="338"/>
        <end position="449"/>
    </location>
</feature>
<dbReference type="InterPro" id="IPR051959">
    <property type="entry name" value="PAK1-Kinase_Regulator"/>
</dbReference>
<keyword evidence="4" id="KW-1185">Reference proteome</keyword>
<dbReference type="Pfam" id="PF00400">
    <property type="entry name" value="WD40"/>
    <property type="match status" value="1"/>
</dbReference>
<dbReference type="PANTHER" id="PTHR44675:SF1">
    <property type="entry name" value="P21-ACTIVATED PROTEIN KINASE-INTERACTING PROTEIN 1"/>
    <property type="match status" value="1"/>
</dbReference>
<dbReference type="eggNOG" id="KOG0294">
    <property type="taxonomic scope" value="Eukaryota"/>
</dbReference>
<evidence type="ECO:0000256" key="2">
    <source>
        <dbReference type="SAM" id="MobiDB-lite"/>
    </source>
</evidence>
<name>A0A0L0SPS4_ALLM3</name>
<dbReference type="SMART" id="SM00320">
    <property type="entry name" value="WD40"/>
    <property type="match status" value="4"/>
</dbReference>
<feature type="repeat" description="WD" evidence="1">
    <location>
        <begin position="117"/>
        <end position="150"/>
    </location>
</feature>
<dbReference type="SUPFAM" id="SSF50978">
    <property type="entry name" value="WD40 repeat-like"/>
    <property type="match status" value="1"/>
</dbReference>
<protein>
    <submittedName>
        <fullName evidence="3">Uncharacterized protein</fullName>
    </submittedName>
</protein>
<dbReference type="Proteomes" id="UP000054350">
    <property type="component" value="Unassembled WGS sequence"/>
</dbReference>
<organism evidence="3 4">
    <name type="scientific">Allomyces macrogynus (strain ATCC 38327)</name>
    <name type="common">Allomyces javanicus var. macrogynus</name>
    <dbReference type="NCBI Taxonomy" id="578462"/>
    <lineage>
        <taxon>Eukaryota</taxon>
        <taxon>Fungi</taxon>
        <taxon>Fungi incertae sedis</taxon>
        <taxon>Blastocladiomycota</taxon>
        <taxon>Blastocladiomycetes</taxon>
        <taxon>Blastocladiales</taxon>
        <taxon>Blastocladiaceae</taxon>
        <taxon>Allomyces</taxon>
    </lineage>
</organism>
<dbReference type="PROSITE" id="PS50294">
    <property type="entry name" value="WD_REPEATS_REGION"/>
    <property type="match status" value="1"/>
</dbReference>
<accession>A0A0L0SPS4</accession>
<evidence type="ECO:0000313" key="3">
    <source>
        <dbReference type="EMBL" id="KNE64409.1"/>
    </source>
</evidence>
<dbReference type="PANTHER" id="PTHR44675">
    <property type="entry name" value="PAK1 INTERACTING PROTEIN 1"/>
    <property type="match status" value="1"/>
</dbReference>
<dbReference type="VEuPathDB" id="FungiDB:AMAG_09432"/>
<dbReference type="STRING" id="578462.A0A0L0SPS4"/>
<dbReference type="OrthoDB" id="308449at2759"/>
<keyword evidence="1" id="KW-0853">WD repeat</keyword>
<dbReference type="OMA" id="IIIWRTK"/>
<dbReference type="AlphaFoldDB" id="A0A0L0SPS4"/>
<sequence>MPILRISAGSYERLLFGYALDTDTGAHEQLFGFGAHVGCIKSAVVSSKAGGTLATGGQDELIKVFSLRTLKSLGELFLHTGTVTCLQAFSTTHLVSGDEAGKVVLWRTKDWEALKVLKGHKAAITGIAIHPTGKLALTVSSDRVVICWNLLRGIKATKSKLPESPFGIQFNPSGTQYAVLFNNALIVYDTLSTTAIGAFQSKVRLNAFRFIDDGRIVIGLDDGAVKILRVTPVATDDDEDDQIALTVIADLVKPVKAAVPTIARVRDLAAVTVPSDDEEAQDETYVVAASSDGAITTWACPAPRTDGGMVETVEPLGTLNTKCRLTCLAVDVVNPELVEEESDDDEDVAAEEQAKATDLASKDEDEGVGSGADSDEDDEPTPPPPQPRKAAAPAVKRTTAPAAPAKKRKQTVPAAEPPAKKKAATTSEPPAKKKVPAAGPAAKRGKRRS</sequence>
<dbReference type="PROSITE" id="PS50082">
    <property type="entry name" value="WD_REPEATS_2"/>
    <property type="match status" value="1"/>
</dbReference>
<proteinExistence type="predicted"/>
<reference evidence="3 4" key="1">
    <citation type="submission" date="2009-11" db="EMBL/GenBank/DDBJ databases">
        <title>Annotation of Allomyces macrogynus ATCC 38327.</title>
        <authorList>
            <consortium name="The Broad Institute Genome Sequencing Platform"/>
            <person name="Russ C."/>
            <person name="Cuomo C."/>
            <person name="Burger G."/>
            <person name="Gray M.W."/>
            <person name="Holland P.W.H."/>
            <person name="King N."/>
            <person name="Lang F.B.F."/>
            <person name="Roger A.J."/>
            <person name="Ruiz-Trillo I."/>
            <person name="Young S.K."/>
            <person name="Zeng Q."/>
            <person name="Gargeya S."/>
            <person name="Fitzgerald M."/>
            <person name="Haas B."/>
            <person name="Abouelleil A."/>
            <person name="Alvarado L."/>
            <person name="Arachchi H.M."/>
            <person name="Berlin A."/>
            <person name="Chapman S.B."/>
            <person name="Gearin G."/>
            <person name="Goldberg J."/>
            <person name="Griggs A."/>
            <person name="Gujja S."/>
            <person name="Hansen M."/>
            <person name="Heiman D."/>
            <person name="Howarth C."/>
            <person name="Larimer J."/>
            <person name="Lui A."/>
            <person name="MacDonald P.J.P."/>
            <person name="McCowen C."/>
            <person name="Montmayeur A."/>
            <person name="Murphy C."/>
            <person name="Neiman D."/>
            <person name="Pearson M."/>
            <person name="Priest M."/>
            <person name="Roberts A."/>
            <person name="Saif S."/>
            <person name="Shea T."/>
            <person name="Sisk P."/>
            <person name="Stolte C."/>
            <person name="Sykes S."/>
            <person name="Wortman J."/>
            <person name="Nusbaum C."/>
            <person name="Birren B."/>
        </authorList>
    </citation>
    <scope>NUCLEOTIDE SEQUENCE [LARGE SCALE GENOMIC DNA]</scope>
    <source>
        <strain evidence="3 4">ATCC 38327</strain>
    </source>
</reference>
<reference evidence="4" key="2">
    <citation type="submission" date="2009-11" db="EMBL/GenBank/DDBJ databases">
        <title>The Genome Sequence of Allomyces macrogynus strain ATCC 38327.</title>
        <authorList>
            <consortium name="The Broad Institute Genome Sequencing Platform"/>
            <person name="Russ C."/>
            <person name="Cuomo C."/>
            <person name="Shea T."/>
            <person name="Young S.K."/>
            <person name="Zeng Q."/>
            <person name="Koehrsen M."/>
            <person name="Haas B."/>
            <person name="Borodovsky M."/>
            <person name="Guigo R."/>
            <person name="Alvarado L."/>
            <person name="Berlin A."/>
            <person name="Borenstein D."/>
            <person name="Chen Z."/>
            <person name="Engels R."/>
            <person name="Freedman E."/>
            <person name="Gellesch M."/>
            <person name="Goldberg J."/>
            <person name="Griggs A."/>
            <person name="Gujja S."/>
            <person name="Heiman D."/>
            <person name="Hepburn T."/>
            <person name="Howarth C."/>
            <person name="Jen D."/>
            <person name="Larson L."/>
            <person name="Lewis B."/>
            <person name="Mehta T."/>
            <person name="Park D."/>
            <person name="Pearson M."/>
            <person name="Roberts A."/>
            <person name="Saif S."/>
            <person name="Shenoy N."/>
            <person name="Sisk P."/>
            <person name="Stolte C."/>
            <person name="Sykes S."/>
            <person name="Walk T."/>
            <person name="White J."/>
            <person name="Yandava C."/>
            <person name="Burger G."/>
            <person name="Gray M.W."/>
            <person name="Holland P.W.H."/>
            <person name="King N."/>
            <person name="Lang F.B.F."/>
            <person name="Roger A.J."/>
            <person name="Ruiz-Trillo I."/>
            <person name="Lander E."/>
            <person name="Nusbaum C."/>
        </authorList>
    </citation>
    <scope>NUCLEOTIDE SEQUENCE [LARGE SCALE GENOMIC DNA]</scope>
    <source>
        <strain evidence="4">ATCC 38327</strain>
    </source>
</reference>
<evidence type="ECO:0000313" key="4">
    <source>
        <dbReference type="Proteomes" id="UP000054350"/>
    </source>
</evidence>
<feature type="compositionally biased region" description="Acidic residues" evidence="2">
    <location>
        <begin position="363"/>
        <end position="380"/>
    </location>
</feature>
<dbReference type="InterPro" id="IPR036322">
    <property type="entry name" value="WD40_repeat_dom_sf"/>
</dbReference>
<evidence type="ECO:0000256" key="1">
    <source>
        <dbReference type="PROSITE-ProRule" id="PRU00221"/>
    </source>
</evidence>
<feature type="compositionally biased region" description="Low complexity" evidence="2">
    <location>
        <begin position="388"/>
        <end position="404"/>
    </location>
</feature>
<dbReference type="Gene3D" id="2.130.10.10">
    <property type="entry name" value="YVTN repeat-like/Quinoprotein amine dehydrogenase"/>
    <property type="match status" value="1"/>
</dbReference>
<gene>
    <name evidence="3" type="ORF">AMAG_09432</name>
</gene>